<evidence type="ECO:0000313" key="4">
    <source>
        <dbReference type="Proteomes" id="UP000624244"/>
    </source>
</evidence>
<proteinExistence type="predicted"/>
<dbReference type="EMBL" id="WNKQ01000005">
    <property type="protein sequence ID" value="KAF5851212.1"/>
    <property type="molecule type" value="Genomic_DNA"/>
</dbReference>
<dbReference type="AlphaFoldDB" id="A0A8H5ZKW1"/>
<keyword evidence="2" id="KW-1133">Transmembrane helix</keyword>
<evidence type="ECO:0000256" key="1">
    <source>
        <dbReference type="SAM" id="MobiDB-lite"/>
    </source>
</evidence>
<reference evidence="3" key="1">
    <citation type="submission" date="2019-11" db="EMBL/GenBank/DDBJ databases">
        <title>Bipolaris sorokiniana Genome sequencing.</title>
        <authorList>
            <person name="Wang H."/>
        </authorList>
    </citation>
    <scope>NUCLEOTIDE SEQUENCE</scope>
</reference>
<name>A0A8H5ZKW1_COCSA</name>
<gene>
    <name evidence="3" type="ORF">GGP41_003975</name>
</gene>
<evidence type="ECO:0000256" key="2">
    <source>
        <dbReference type="SAM" id="Phobius"/>
    </source>
</evidence>
<feature type="compositionally biased region" description="Basic residues" evidence="1">
    <location>
        <begin position="16"/>
        <end position="26"/>
    </location>
</feature>
<feature type="region of interest" description="Disordered" evidence="1">
    <location>
        <begin position="1"/>
        <end position="26"/>
    </location>
</feature>
<accession>A0A8H5ZKW1</accession>
<keyword evidence="2" id="KW-0812">Transmembrane</keyword>
<comment type="caution">
    <text evidence="3">The sequence shown here is derived from an EMBL/GenBank/DDBJ whole genome shotgun (WGS) entry which is preliminary data.</text>
</comment>
<protein>
    <submittedName>
        <fullName evidence="3">Uncharacterized protein</fullName>
    </submittedName>
</protein>
<organism evidence="3 4">
    <name type="scientific">Cochliobolus sativus</name>
    <name type="common">Common root rot and spot blotch fungus</name>
    <name type="synonym">Bipolaris sorokiniana</name>
    <dbReference type="NCBI Taxonomy" id="45130"/>
    <lineage>
        <taxon>Eukaryota</taxon>
        <taxon>Fungi</taxon>
        <taxon>Dikarya</taxon>
        <taxon>Ascomycota</taxon>
        <taxon>Pezizomycotina</taxon>
        <taxon>Dothideomycetes</taxon>
        <taxon>Pleosporomycetidae</taxon>
        <taxon>Pleosporales</taxon>
        <taxon>Pleosporineae</taxon>
        <taxon>Pleosporaceae</taxon>
        <taxon>Bipolaris</taxon>
    </lineage>
</organism>
<dbReference type="Proteomes" id="UP000624244">
    <property type="component" value="Unassembled WGS sequence"/>
</dbReference>
<evidence type="ECO:0000313" key="3">
    <source>
        <dbReference type="EMBL" id="KAF5851212.1"/>
    </source>
</evidence>
<feature type="transmembrane region" description="Helical" evidence="2">
    <location>
        <begin position="38"/>
        <end position="57"/>
    </location>
</feature>
<keyword evidence="2" id="KW-0472">Membrane</keyword>
<sequence>MLLGRSADADADAPGRKKGRKEGTKAKRAVVYRGLRCFVFFGVAEEVCVVGLVGLRMRKCMMMAFLRMERSGGLDMVHVMFDYVGI</sequence>